<proteinExistence type="predicted"/>
<name>A0A382RKK3_9ZZZZ</name>
<dbReference type="InterPro" id="IPR042100">
    <property type="entry name" value="Bug_dom1"/>
</dbReference>
<accession>A0A382RKK3</accession>
<dbReference type="Gene3D" id="3.40.190.150">
    <property type="entry name" value="Bordetella uptake gene, domain 1"/>
    <property type="match status" value="1"/>
</dbReference>
<sequence>MRIRFNLIKKILLSTTLILTFFLGNITPVAAEYPDRPISVVVAYNPGGATDFQARLVTMMAAHPK</sequence>
<feature type="non-terminal residue" evidence="1">
    <location>
        <position position="65"/>
    </location>
</feature>
<organism evidence="1">
    <name type="scientific">marine metagenome</name>
    <dbReference type="NCBI Taxonomy" id="408172"/>
    <lineage>
        <taxon>unclassified sequences</taxon>
        <taxon>metagenomes</taxon>
        <taxon>ecological metagenomes</taxon>
    </lineage>
</organism>
<dbReference type="EMBL" id="UINC01122091">
    <property type="protein sequence ID" value="SVC97695.1"/>
    <property type="molecule type" value="Genomic_DNA"/>
</dbReference>
<evidence type="ECO:0000313" key="1">
    <source>
        <dbReference type="EMBL" id="SVC97695.1"/>
    </source>
</evidence>
<reference evidence="1" key="1">
    <citation type="submission" date="2018-05" db="EMBL/GenBank/DDBJ databases">
        <authorList>
            <person name="Lanie J.A."/>
            <person name="Ng W.-L."/>
            <person name="Kazmierczak K.M."/>
            <person name="Andrzejewski T.M."/>
            <person name="Davidsen T.M."/>
            <person name="Wayne K.J."/>
            <person name="Tettelin H."/>
            <person name="Glass J.I."/>
            <person name="Rusch D."/>
            <person name="Podicherti R."/>
            <person name="Tsui H.-C.T."/>
            <person name="Winkler M.E."/>
        </authorList>
    </citation>
    <scope>NUCLEOTIDE SEQUENCE</scope>
</reference>
<dbReference type="AlphaFoldDB" id="A0A382RKK3"/>
<evidence type="ECO:0008006" key="2">
    <source>
        <dbReference type="Google" id="ProtNLM"/>
    </source>
</evidence>
<gene>
    <name evidence="1" type="ORF">METZ01_LOCUS350549</name>
</gene>
<protein>
    <recommendedName>
        <fullName evidence="2">Tripartite tricarboxylate transporter substrate binding protein</fullName>
    </recommendedName>
</protein>